<organism evidence="2 3">
    <name type="scientific">Polarella glacialis</name>
    <name type="common">Dinoflagellate</name>
    <dbReference type="NCBI Taxonomy" id="89957"/>
    <lineage>
        <taxon>Eukaryota</taxon>
        <taxon>Sar</taxon>
        <taxon>Alveolata</taxon>
        <taxon>Dinophyceae</taxon>
        <taxon>Suessiales</taxon>
        <taxon>Suessiaceae</taxon>
        <taxon>Polarella</taxon>
    </lineage>
</organism>
<keyword evidence="3" id="KW-1185">Reference proteome</keyword>
<dbReference type="Proteomes" id="UP000654075">
    <property type="component" value="Unassembled WGS sequence"/>
</dbReference>
<dbReference type="Gene3D" id="3.60.130.30">
    <property type="match status" value="1"/>
</dbReference>
<protein>
    <submittedName>
        <fullName evidence="2">Uncharacterized protein</fullName>
    </submittedName>
</protein>
<dbReference type="AlphaFoldDB" id="A0A813F8Q1"/>
<sequence>EKMGVDRRQLTSDKYGPESTEMRAGRIQAQEMAKLIFEDVRKTGRKVSDRDVLAVLRLWAFKNNDNRQNVMKEGVTFVHSDTLGLLAGRDGSVLVTAATTEYKEVTQIICKWLEDHTPKDLKNKFCFSSINVNSGYAAALHRDANNEGPSMIKALGKFSGGELNYWGEDDKSKGTVEKVCQHEDRLTVDICGNLLLFDGNRGHSVEEFEGERFSLVFFTNGQYRKADATLQAGIKDCGINFPTEKSMDYFKAMMDKPIGYVRSASAPKRSTQKIWRQPPERKPAGADFTSEAKMKLARTSAFKRSETEWSTECSDTEFIDSKIDHYIAADGRRGVRVCLVGASGKSVLVVDTIEDRKRGGHYKYEKLETFPHGPSLSSHRIADVRDWISAIVKPGRSKAGGTKRCLRNKATAAEPSAPPTKRARGAGA</sequence>
<accession>A0A813F8Q1</accession>
<proteinExistence type="predicted"/>
<name>A0A813F8Q1_POLGL</name>
<evidence type="ECO:0000256" key="1">
    <source>
        <dbReference type="SAM" id="MobiDB-lite"/>
    </source>
</evidence>
<feature type="region of interest" description="Disordered" evidence="1">
    <location>
        <begin position="1"/>
        <end position="21"/>
    </location>
</feature>
<evidence type="ECO:0000313" key="2">
    <source>
        <dbReference type="EMBL" id="CAE8609184.1"/>
    </source>
</evidence>
<comment type="caution">
    <text evidence="2">The sequence shown here is derived from an EMBL/GenBank/DDBJ whole genome shotgun (WGS) entry which is preliminary data.</text>
</comment>
<evidence type="ECO:0000313" key="3">
    <source>
        <dbReference type="Proteomes" id="UP000654075"/>
    </source>
</evidence>
<gene>
    <name evidence="2" type="ORF">PGLA1383_LOCUS27011</name>
</gene>
<feature type="compositionally biased region" description="Basic and acidic residues" evidence="1">
    <location>
        <begin position="1"/>
        <end position="11"/>
    </location>
</feature>
<dbReference type="EMBL" id="CAJNNV010024251">
    <property type="protein sequence ID" value="CAE8609184.1"/>
    <property type="molecule type" value="Genomic_DNA"/>
</dbReference>
<reference evidence="2" key="1">
    <citation type="submission" date="2021-02" db="EMBL/GenBank/DDBJ databases">
        <authorList>
            <person name="Dougan E. K."/>
            <person name="Rhodes N."/>
            <person name="Thang M."/>
            <person name="Chan C."/>
        </authorList>
    </citation>
    <scope>NUCLEOTIDE SEQUENCE</scope>
</reference>
<feature type="non-terminal residue" evidence="2">
    <location>
        <position position="428"/>
    </location>
</feature>
<feature type="region of interest" description="Disordered" evidence="1">
    <location>
        <begin position="395"/>
        <end position="428"/>
    </location>
</feature>